<accession>A0AAV7UR18</accession>
<dbReference type="AlphaFoldDB" id="A0AAV7UR18"/>
<evidence type="ECO:0000313" key="1">
    <source>
        <dbReference type="EMBL" id="KAJ1191482.1"/>
    </source>
</evidence>
<evidence type="ECO:0000313" key="2">
    <source>
        <dbReference type="Proteomes" id="UP001066276"/>
    </source>
</evidence>
<protein>
    <submittedName>
        <fullName evidence="1">Uncharacterized protein</fullName>
    </submittedName>
</protein>
<organism evidence="1 2">
    <name type="scientific">Pleurodeles waltl</name>
    <name type="common">Iberian ribbed newt</name>
    <dbReference type="NCBI Taxonomy" id="8319"/>
    <lineage>
        <taxon>Eukaryota</taxon>
        <taxon>Metazoa</taxon>
        <taxon>Chordata</taxon>
        <taxon>Craniata</taxon>
        <taxon>Vertebrata</taxon>
        <taxon>Euteleostomi</taxon>
        <taxon>Amphibia</taxon>
        <taxon>Batrachia</taxon>
        <taxon>Caudata</taxon>
        <taxon>Salamandroidea</taxon>
        <taxon>Salamandridae</taxon>
        <taxon>Pleurodelinae</taxon>
        <taxon>Pleurodeles</taxon>
    </lineage>
</organism>
<name>A0AAV7UR18_PLEWA</name>
<reference evidence="1" key="1">
    <citation type="journal article" date="2022" name="bioRxiv">
        <title>Sequencing and chromosome-scale assembly of the giantPleurodeles waltlgenome.</title>
        <authorList>
            <person name="Brown T."/>
            <person name="Elewa A."/>
            <person name="Iarovenko S."/>
            <person name="Subramanian E."/>
            <person name="Araus A.J."/>
            <person name="Petzold A."/>
            <person name="Susuki M."/>
            <person name="Suzuki K.-i.T."/>
            <person name="Hayashi T."/>
            <person name="Toyoda A."/>
            <person name="Oliveira C."/>
            <person name="Osipova E."/>
            <person name="Leigh N.D."/>
            <person name="Simon A."/>
            <person name="Yun M.H."/>
        </authorList>
    </citation>
    <scope>NUCLEOTIDE SEQUENCE</scope>
    <source>
        <strain evidence="1">20211129_DDA</strain>
        <tissue evidence="1">Liver</tissue>
    </source>
</reference>
<keyword evidence="2" id="KW-1185">Reference proteome</keyword>
<gene>
    <name evidence="1" type="ORF">NDU88_000798</name>
</gene>
<sequence>MPHSLLHTRAHILAPGRVACQSHIGLDPGSSLHWLLAGVFGLYSCERWPTPTCCRKCVAGTMPTTLNTCEPGRCSNTGERGELLQ</sequence>
<dbReference type="EMBL" id="JANPWB010000004">
    <property type="protein sequence ID" value="KAJ1191482.1"/>
    <property type="molecule type" value="Genomic_DNA"/>
</dbReference>
<comment type="caution">
    <text evidence="1">The sequence shown here is derived from an EMBL/GenBank/DDBJ whole genome shotgun (WGS) entry which is preliminary data.</text>
</comment>
<proteinExistence type="predicted"/>
<dbReference type="Proteomes" id="UP001066276">
    <property type="component" value="Chromosome 2_2"/>
</dbReference>